<keyword evidence="7" id="KW-0862">Zinc</keyword>
<dbReference type="PROSITE" id="PS51184">
    <property type="entry name" value="JMJC"/>
    <property type="match status" value="1"/>
</dbReference>
<dbReference type="Pfam" id="PF10497">
    <property type="entry name" value="zf-4CXXC_R1"/>
    <property type="match status" value="1"/>
</dbReference>
<evidence type="ECO:0000256" key="5">
    <source>
        <dbReference type="ARBA" id="ARBA00023163"/>
    </source>
</evidence>
<dbReference type="GO" id="GO:0000785">
    <property type="term" value="C:chromatin"/>
    <property type="evidence" value="ECO:0007669"/>
    <property type="project" value="TreeGrafter"/>
</dbReference>
<evidence type="ECO:0000259" key="10">
    <source>
        <dbReference type="PROSITE" id="PS51184"/>
    </source>
</evidence>
<dbReference type="GO" id="GO:0003712">
    <property type="term" value="F:transcription coregulator activity"/>
    <property type="evidence" value="ECO:0007669"/>
    <property type="project" value="TreeGrafter"/>
</dbReference>
<dbReference type="InterPro" id="IPR018866">
    <property type="entry name" value="Znf-4CXXC_R1"/>
</dbReference>
<dbReference type="GO" id="GO:0000118">
    <property type="term" value="C:histone deacetylase complex"/>
    <property type="evidence" value="ECO:0007669"/>
    <property type="project" value="TreeGrafter"/>
</dbReference>
<feature type="region of interest" description="Disordered" evidence="8">
    <location>
        <begin position="17"/>
        <end position="57"/>
    </location>
</feature>
<evidence type="ECO:0000259" key="9">
    <source>
        <dbReference type="PROSITE" id="PS50089"/>
    </source>
</evidence>
<dbReference type="Proteomes" id="UP000827889">
    <property type="component" value="Chromosome 9"/>
</dbReference>
<name>A0A8B8PFQ7_9MYRT</name>
<comment type="similarity">
    <text evidence="2">Belongs to the JARID1 histone demethylase family.</text>
</comment>
<dbReference type="InterPro" id="IPR045109">
    <property type="entry name" value="LSDs-like"/>
</dbReference>
<dbReference type="GO" id="GO:0032454">
    <property type="term" value="F:histone H3K9 demethylase activity"/>
    <property type="evidence" value="ECO:0007669"/>
    <property type="project" value="InterPro"/>
</dbReference>
<feature type="region of interest" description="Disordered" evidence="8">
    <location>
        <begin position="194"/>
        <end position="219"/>
    </location>
</feature>
<gene>
    <name evidence="12" type="primary">LOC115742929</name>
</gene>
<feature type="domain" description="RING-type" evidence="9">
    <location>
        <begin position="244"/>
        <end position="291"/>
    </location>
</feature>
<dbReference type="KEGG" id="rarg:115742929"/>
<evidence type="ECO:0000256" key="6">
    <source>
        <dbReference type="ARBA" id="ARBA00023242"/>
    </source>
</evidence>
<dbReference type="RefSeq" id="XP_030533337.1">
    <property type="nucleotide sequence ID" value="XM_030677477.2"/>
</dbReference>
<dbReference type="Pfam" id="PF02373">
    <property type="entry name" value="JmjC"/>
    <property type="match status" value="1"/>
</dbReference>
<evidence type="ECO:0000256" key="3">
    <source>
        <dbReference type="ARBA" id="ARBA00022723"/>
    </source>
</evidence>
<keyword evidence="6" id="KW-0539">Nucleus</keyword>
<dbReference type="InterPro" id="IPR003347">
    <property type="entry name" value="JmjC_dom"/>
</dbReference>
<evidence type="ECO:0000256" key="7">
    <source>
        <dbReference type="PROSITE-ProRule" id="PRU00175"/>
    </source>
</evidence>
<dbReference type="OrthoDB" id="1667110at2759"/>
<keyword evidence="4" id="KW-0805">Transcription regulation</keyword>
<dbReference type="GO" id="GO:0008270">
    <property type="term" value="F:zinc ion binding"/>
    <property type="evidence" value="ECO:0007669"/>
    <property type="project" value="UniProtKB-KW"/>
</dbReference>
<proteinExistence type="inferred from homology"/>
<evidence type="ECO:0000256" key="8">
    <source>
        <dbReference type="SAM" id="MobiDB-lite"/>
    </source>
</evidence>
<evidence type="ECO:0000256" key="1">
    <source>
        <dbReference type="ARBA" id="ARBA00004123"/>
    </source>
</evidence>
<evidence type="ECO:0000256" key="4">
    <source>
        <dbReference type="ARBA" id="ARBA00023015"/>
    </source>
</evidence>
<feature type="domain" description="JmjC" evidence="10">
    <location>
        <begin position="671"/>
        <end position="922"/>
    </location>
</feature>
<dbReference type="SUPFAM" id="SSF51197">
    <property type="entry name" value="Clavaminate synthase-like"/>
    <property type="match status" value="1"/>
</dbReference>
<evidence type="ECO:0000256" key="2">
    <source>
        <dbReference type="ARBA" id="ARBA00006801"/>
    </source>
</evidence>
<dbReference type="PROSITE" id="PS50089">
    <property type="entry name" value="ZF_RING_2"/>
    <property type="match status" value="1"/>
</dbReference>
<evidence type="ECO:0000313" key="11">
    <source>
        <dbReference type="Proteomes" id="UP000827889"/>
    </source>
</evidence>
<evidence type="ECO:0000313" key="12">
    <source>
        <dbReference type="RefSeq" id="XP_030533337.1"/>
    </source>
</evidence>
<feature type="region of interest" description="Disordered" evidence="8">
    <location>
        <begin position="137"/>
        <end position="165"/>
    </location>
</feature>
<keyword evidence="3" id="KW-0479">Metal-binding</keyword>
<dbReference type="GO" id="GO:0031490">
    <property type="term" value="F:chromatin DNA binding"/>
    <property type="evidence" value="ECO:0007669"/>
    <property type="project" value="TreeGrafter"/>
</dbReference>
<feature type="compositionally biased region" description="Low complexity" evidence="8">
    <location>
        <begin position="200"/>
        <end position="214"/>
    </location>
</feature>
<dbReference type="GO" id="GO:0006357">
    <property type="term" value="P:regulation of transcription by RNA polymerase II"/>
    <property type="evidence" value="ECO:0007669"/>
    <property type="project" value="TreeGrafter"/>
</dbReference>
<feature type="compositionally biased region" description="Basic and acidic residues" evidence="8">
    <location>
        <begin position="149"/>
        <end position="158"/>
    </location>
</feature>
<sequence length="966" mass="110004">MAAVMFPKHRQLSHYADSSDLNVPRSSKVEKLVPSRKLPRSSLDGIDSRTSQDEGKPNVVVTHAKKTEVVSKNKGVQKRKLADRIDECLDSKNIVKKRRSATRKRSSVVGLSQTKWESIDKVNSSFKMETLTTLSKSKKPLTGSRTRKFQTEKPRSDCSKGLSDVEYMNDGSSEDAEEVCLVKMRSRRRRENNFDLMNDSLHPSSLASPSTSGSFHSTLKSDNTGDTGCSKGKYEAKVKAPVRCHQCMKKERRIVVPCTNCKQKMYCIQCIKQWYPQMSEVDIAELCPFCHGNCNCSCCLHTGGIIKASKVSMSDDKTVEHLKYIMRALLPFLRQICEEQIQETQIEANIQGTPADEVEVPMSLCHNWERVYCDNCATSIVDFHRRCPECFFELCLNCCREIRQGKVHSRAEVKLQYEDRGNDYTHGGEPAAIHDIDLLPHTENSQSHVAQSIEWKANADRSINCAPSEMGGCGNHKLELKRIHDKDWISRLELRARFLLEIGKTEHTTQNHNCSEIGDKMLRKAASREGSADNCLYCPASSAILDEEELLCFRSHWIKGEPVIVRNVLERTPGLSWEPMVMWRALCENMDSASGSKFSEVRAIDCLAGCEVAISTRQFFKGYSEGRRYANFWPEMLKLKDWPPSDKFEDLLPRHCDEFIAALPFHAYTDPRSGFLNLAVKLPPSVMKPDMGPKTYIAYGFAEELGRGDSVTKLHCDMSDAVNILTHTVEVPLSEEQQSAVKILKEKHKAQDVKELLCQAHEELNLDATGCQDGNLEGLDGHKGCLEKEKEKCRNDLCSDQETKQRGGALWDIFRREDVPKLEAYLSKHHNEFRHTFCAPVKEVIHPIHDQSFYLTLEHKRKLKEEFGIEPWTFEQHLGEAVFIPAGCPHQVRNLKSCTKVAADFVSPENIDQCLRLTEEFRQLPRNHRAREDKLEIKKMIVYAVDQATKDLEDLLQMRRRSTVVR</sequence>
<accession>A0A8B8PFQ7</accession>
<protein>
    <submittedName>
        <fullName evidence="12">Lysine-specific demethylase JMJ25 isoform X1</fullName>
    </submittedName>
</protein>
<dbReference type="InterPro" id="IPR001841">
    <property type="entry name" value="Znf_RING"/>
</dbReference>
<dbReference type="Gene3D" id="2.60.120.650">
    <property type="entry name" value="Cupin"/>
    <property type="match status" value="1"/>
</dbReference>
<comment type="subcellular location">
    <subcellularLocation>
        <location evidence="1">Nucleus</location>
    </subcellularLocation>
</comment>
<dbReference type="PANTHER" id="PTHR12549">
    <property type="entry name" value="JMJC DOMAIN-CONTAINING HISTONE DEMETHYLATION PROTEIN"/>
    <property type="match status" value="1"/>
</dbReference>
<reference evidence="12" key="1">
    <citation type="submission" date="2025-08" db="UniProtKB">
        <authorList>
            <consortium name="RefSeq"/>
        </authorList>
    </citation>
    <scope>IDENTIFICATION</scope>
    <source>
        <tissue evidence="12">Leaf</tissue>
    </source>
</reference>
<dbReference type="GeneID" id="115742929"/>
<keyword evidence="7" id="KW-0863">Zinc-finger</keyword>
<dbReference type="SMART" id="SM00558">
    <property type="entry name" value="JmjC"/>
    <property type="match status" value="1"/>
</dbReference>
<dbReference type="PANTHER" id="PTHR12549:SF37">
    <property type="entry name" value="LYSINE-SPECIFIC DEMETHYLASE JMJ26"/>
    <property type="match status" value="1"/>
</dbReference>
<organism evidence="11 12">
    <name type="scientific">Rhodamnia argentea</name>
    <dbReference type="NCBI Taxonomy" id="178133"/>
    <lineage>
        <taxon>Eukaryota</taxon>
        <taxon>Viridiplantae</taxon>
        <taxon>Streptophyta</taxon>
        <taxon>Embryophyta</taxon>
        <taxon>Tracheophyta</taxon>
        <taxon>Spermatophyta</taxon>
        <taxon>Magnoliopsida</taxon>
        <taxon>eudicotyledons</taxon>
        <taxon>Gunneridae</taxon>
        <taxon>Pentapetalae</taxon>
        <taxon>rosids</taxon>
        <taxon>malvids</taxon>
        <taxon>Myrtales</taxon>
        <taxon>Myrtaceae</taxon>
        <taxon>Myrtoideae</taxon>
        <taxon>Myrteae</taxon>
        <taxon>Australasian group</taxon>
        <taxon>Rhodamnia</taxon>
    </lineage>
</organism>
<keyword evidence="5" id="KW-0804">Transcription</keyword>
<dbReference type="AlphaFoldDB" id="A0A8B8PFQ7"/>
<feature type="compositionally biased region" description="Basic and acidic residues" evidence="8">
    <location>
        <begin position="46"/>
        <end position="56"/>
    </location>
</feature>
<keyword evidence="11" id="KW-1185">Reference proteome</keyword>